<feature type="transmembrane region" description="Helical" evidence="8">
    <location>
        <begin position="214"/>
        <end position="242"/>
    </location>
</feature>
<evidence type="ECO:0000256" key="6">
    <source>
        <dbReference type="ARBA" id="ARBA00023136"/>
    </source>
</evidence>
<evidence type="ECO:0000313" key="9">
    <source>
        <dbReference type="EMBL" id="KAK7194846.1"/>
    </source>
</evidence>
<evidence type="ECO:0000256" key="7">
    <source>
        <dbReference type="SAM" id="MobiDB-lite"/>
    </source>
</evidence>
<evidence type="ECO:0000256" key="1">
    <source>
        <dbReference type="ARBA" id="ARBA00004651"/>
    </source>
</evidence>
<feature type="transmembrane region" description="Helical" evidence="8">
    <location>
        <begin position="89"/>
        <end position="109"/>
    </location>
</feature>
<keyword evidence="10" id="KW-1185">Reference proteome</keyword>
<evidence type="ECO:0000256" key="2">
    <source>
        <dbReference type="ARBA" id="ARBA00022448"/>
    </source>
</evidence>
<dbReference type="PANTHER" id="PTHR23516">
    <property type="entry name" value="SAM (S-ADENOSYL METHIONINE) TRANSPORTER"/>
    <property type="match status" value="1"/>
</dbReference>
<gene>
    <name evidence="9" type="ORF">NESM_000405400</name>
</gene>
<dbReference type="AlphaFoldDB" id="A0AAW0ENR8"/>
<accession>A0AAW0ENR8</accession>
<dbReference type="EMBL" id="JAECZO010000043">
    <property type="protein sequence ID" value="KAK7194846.1"/>
    <property type="molecule type" value="Genomic_DNA"/>
</dbReference>
<feature type="region of interest" description="Disordered" evidence="7">
    <location>
        <begin position="275"/>
        <end position="295"/>
    </location>
</feature>
<reference evidence="9 10" key="1">
    <citation type="journal article" date="2021" name="MBio">
        <title>A New Model Trypanosomatid, Novymonas esmeraldas: Genomic Perception of Its 'Candidatus Pandoraea novymonadis' Endosymbiont.</title>
        <authorList>
            <person name="Zakharova A."/>
            <person name="Saura A."/>
            <person name="Butenko A."/>
            <person name="Podesvova L."/>
            <person name="Warmusova S."/>
            <person name="Kostygov A.Y."/>
            <person name="Nenarokova A."/>
            <person name="Lukes J."/>
            <person name="Opperdoes F.R."/>
            <person name="Yurchenko V."/>
        </authorList>
    </citation>
    <scope>NUCLEOTIDE SEQUENCE [LARGE SCALE GENOMIC DNA]</scope>
    <source>
        <strain evidence="9 10">E262AT.01</strain>
    </source>
</reference>
<keyword evidence="6 8" id="KW-0472">Membrane</keyword>
<feature type="transmembrane region" description="Helical" evidence="8">
    <location>
        <begin position="116"/>
        <end position="133"/>
    </location>
</feature>
<dbReference type="PANTHER" id="PTHR23516:SF1">
    <property type="entry name" value="MOLYBDATE-ANION TRANSPORTER"/>
    <property type="match status" value="1"/>
</dbReference>
<keyword evidence="3" id="KW-1003">Cell membrane</keyword>
<evidence type="ECO:0000256" key="8">
    <source>
        <dbReference type="SAM" id="Phobius"/>
    </source>
</evidence>
<feature type="transmembrane region" description="Helical" evidence="8">
    <location>
        <begin position="434"/>
        <end position="451"/>
    </location>
</feature>
<feature type="transmembrane region" description="Helical" evidence="8">
    <location>
        <begin position="471"/>
        <end position="490"/>
    </location>
</feature>
<dbReference type="InterPro" id="IPR008509">
    <property type="entry name" value="MOT2/MFSD5"/>
</dbReference>
<evidence type="ECO:0000256" key="5">
    <source>
        <dbReference type="ARBA" id="ARBA00022989"/>
    </source>
</evidence>
<evidence type="ECO:0000256" key="4">
    <source>
        <dbReference type="ARBA" id="ARBA00022692"/>
    </source>
</evidence>
<feature type="transmembrane region" description="Helical" evidence="8">
    <location>
        <begin position="393"/>
        <end position="422"/>
    </location>
</feature>
<feature type="transmembrane region" description="Helical" evidence="8">
    <location>
        <begin position="26"/>
        <end position="45"/>
    </location>
</feature>
<keyword evidence="2" id="KW-0813">Transport</keyword>
<dbReference type="Proteomes" id="UP001430356">
    <property type="component" value="Unassembled WGS sequence"/>
</dbReference>
<keyword evidence="4 8" id="KW-0812">Transmembrane</keyword>
<evidence type="ECO:0000313" key="10">
    <source>
        <dbReference type="Proteomes" id="UP001430356"/>
    </source>
</evidence>
<dbReference type="GO" id="GO:0015098">
    <property type="term" value="F:molybdate ion transmembrane transporter activity"/>
    <property type="evidence" value="ECO:0007669"/>
    <property type="project" value="InterPro"/>
</dbReference>
<organism evidence="9 10">
    <name type="scientific">Novymonas esmeraldas</name>
    <dbReference type="NCBI Taxonomy" id="1808958"/>
    <lineage>
        <taxon>Eukaryota</taxon>
        <taxon>Discoba</taxon>
        <taxon>Euglenozoa</taxon>
        <taxon>Kinetoplastea</taxon>
        <taxon>Metakinetoplastina</taxon>
        <taxon>Trypanosomatida</taxon>
        <taxon>Trypanosomatidae</taxon>
        <taxon>Novymonas</taxon>
    </lineage>
</organism>
<proteinExistence type="predicted"/>
<comment type="subcellular location">
    <subcellularLocation>
        <location evidence="1">Cell membrane</location>
        <topology evidence="1">Multi-pass membrane protein</topology>
    </subcellularLocation>
</comment>
<feature type="transmembrane region" description="Helical" evidence="8">
    <location>
        <begin position="352"/>
        <end position="373"/>
    </location>
</feature>
<sequence>MEPVMTSTVKPYKPSASIYDAWSETLLPFLVPAMVLTVWPAIMVVRARHRAPIKLLAVAALTALADGLLGSCAFPLQHQYAHSLATNTALFYVGTTTYWLSGVVLGPLMELLGCRLSCMALAIIGIIGAWGSGRSTVLFALVGRAASAAATSGLATWAEYALYDEVQQHRKVGADAADGKTGALDSAAELGGGTLTILNQLRPVMQYLASVLSAYTMAITPTVSVAPSWVAGLCYVGVLLLVQSLSWPPPTRTAPATTVAVSSHSTSFTPAVSGTFTGGNIRGPSAPRASTGAAAEDEGAAAPHSALLLPGAAVGGSLGGGRRWKLPPPRQLLQHYARTYITSVKTLVRLRYLARHCVEIVFGAVMLAASLLWVPTLELYDDSVPFGLVFQLFMLTTLLGSTFALPVWAVSGAEAALVVLLSLCERTLLTSRDYAIPVTIMLAGIVLHLTHGALCTTGSLWRAGYPSGTVPLTYLFVVKACTGVLGWVFLDVMDGVFMEDAFVFEGRWTGLLLWVEAVALTQAMVTRLAPTRDRAGGAATVTSPTNRASTTHRVESGNLVDMTQQLHLSHRGGAAAVAGPADDARCAHT</sequence>
<comment type="caution">
    <text evidence="9">The sequence shown here is derived from an EMBL/GenBank/DDBJ whole genome shotgun (WGS) entry which is preliminary data.</text>
</comment>
<evidence type="ECO:0000256" key="3">
    <source>
        <dbReference type="ARBA" id="ARBA00022475"/>
    </source>
</evidence>
<dbReference type="GO" id="GO:0005886">
    <property type="term" value="C:plasma membrane"/>
    <property type="evidence" value="ECO:0007669"/>
    <property type="project" value="UniProtKB-SubCell"/>
</dbReference>
<keyword evidence="5 8" id="KW-1133">Transmembrane helix</keyword>
<name>A0AAW0ENR8_9TRYP</name>
<protein>
    <submittedName>
        <fullName evidence="9">Uncharacterized protein</fullName>
    </submittedName>
</protein>
<feature type="transmembrane region" description="Helical" evidence="8">
    <location>
        <begin position="57"/>
        <end position="77"/>
    </location>
</feature>